<dbReference type="OrthoDB" id="9810154at2"/>
<reference evidence="2" key="1">
    <citation type="submission" date="2016-10" db="EMBL/GenBank/DDBJ databases">
        <authorList>
            <person name="Varghese N."/>
            <person name="Submissions S."/>
        </authorList>
    </citation>
    <scope>NUCLEOTIDE SEQUENCE [LARGE SCALE GENOMIC DNA]</scope>
    <source>
        <strain evidence="2">CGMCC 1.9230</strain>
    </source>
</reference>
<accession>A0A1H5VZU1</accession>
<protein>
    <submittedName>
        <fullName evidence="1">Phosphohistidine phosphatase</fullName>
    </submittedName>
</protein>
<dbReference type="AlphaFoldDB" id="A0A1H5VZU1"/>
<gene>
    <name evidence="1" type="ORF">SAMN04488130_1043</name>
</gene>
<dbReference type="SUPFAM" id="SSF53254">
    <property type="entry name" value="Phosphoglycerate mutase-like"/>
    <property type="match status" value="1"/>
</dbReference>
<dbReference type="Pfam" id="PF00300">
    <property type="entry name" value="His_Phos_1"/>
    <property type="match status" value="1"/>
</dbReference>
<dbReference type="InterPro" id="IPR029033">
    <property type="entry name" value="His_PPase_superfam"/>
</dbReference>
<dbReference type="Proteomes" id="UP000236737">
    <property type="component" value="Unassembled WGS sequence"/>
</dbReference>
<dbReference type="RefSeq" id="WP_103999397.1">
    <property type="nucleotide sequence ID" value="NZ_FNVP01000004.1"/>
</dbReference>
<sequence length="161" mass="18350">MKNLILIRHAKSSWDAPLHDKDRPLTHHGIKDAHLVSSKVKNVLPKTYVVWSSSAKRASDTAIIFAQNISYPIECIIYKDDLYTFDEKKLEKVIKSCNNLFDNIILFGHNGAVTNFVNRFGDVSIENVPTTGFVSLQFETDDWTKIDTGKIKKIIFPKDLK</sequence>
<keyword evidence="2" id="KW-1185">Reference proteome</keyword>
<dbReference type="PANTHER" id="PTHR47623:SF1">
    <property type="entry name" value="OS09G0287300 PROTEIN"/>
    <property type="match status" value="1"/>
</dbReference>
<dbReference type="CDD" id="cd07067">
    <property type="entry name" value="HP_PGM_like"/>
    <property type="match status" value="1"/>
</dbReference>
<dbReference type="PANTHER" id="PTHR47623">
    <property type="entry name" value="OS09G0287300 PROTEIN"/>
    <property type="match status" value="1"/>
</dbReference>
<name>A0A1H5VZU1_9FLAO</name>
<evidence type="ECO:0000313" key="1">
    <source>
        <dbReference type="EMBL" id="SEF92782.1"/>
    </source>
</evidence>
<organism evidence="1 2">
    <name type="scientific">Flavobacterium urumqiense</name>
    <dbReference type="NCBI Taxonomy" id="935224"/>
    <lineage>
        <taxon>Bacteria</taxon>
        <taxon>Pseudomonadati</taxon>
        <taxon>Bacteroidota</taxon>
        <taxon>Flavobacteriia</taxon>
        <taxon>Flavobacteriales</taxon>
        <taxon>Flavobacteriaceae</taxon>
        <taxon>Flavobacterium</taxon>
    </lineage>
</organism>
<dbReference type="InterPro" id="IPR013078">
    <property type="entry name" value="His_Pase_superF_clade-1"/>
</dbReference>
<proteinExistence type="predicted"/>
<dbReference type="EMBL" id="FNVP01000004">
    <property type="protein sequence ID" value="SEF92782.1"/>
    <property type="molecule type" value="Genomic_DNA"/>
</dbReference>
<dbReference type="SMART" id="SM00855">
    <property type="entry name" value="PGAM"/>
    <property type="match status" value="1"/>
</dbReference>
<dbReference type="Gene3D" id="3.40.50.1240">
    <property type="entry name" value="Phosphoglycerate mutase-like"/>
    <property type="match status" value="1"/>
</dbReference>
<evidence type="ECO:0000313" key="2">
    <source>
        <dbReference type="Proteomes" id="UP000236737"/>
    </source>
</evidence>